<accession>A0AAV2TDZ9</accession>
<name>A0AAV2TDZ9_CALDB</name>
<keyword evidence="1" id="KW-0812">Transmembrane</keyword>
<comment type="caution">
    <text evidence="2">The sequence shown here is derived from an EMBL/GenBank/DDBJ whole genome shotgun (WGS) entry which is preliminary data.</text>
</comment>
<organism evidence="2 3">
    <name type="scientific">Calicophoron daubneyi</name>
    <name type="common">Rumen fluke</name>
    <name type="synonym">Paramphistomum daubneyi</name>
    <dbReference type="NCBI Taxonomy" id="300641"/>
    <lineage>
        <taxon>Eukaryota</taxon>
        <taxon>Metazoa</taxon>
        <taxon>Spiralia</taxon>
        <taxon>Lophotrochozoa</taxon>
        <taxon>Platyhelminthes</taxon>
        <taxon>Trematoda</taxon>
        <taxon>Digenea</taxon>
        <taxon>Plagiorchiida</taxon>
        <taxon>Pronocephalata</taxon>
        <taxon>Paramphistomoidea</taxon>
        <taxon>Paramphistomidae</taxon>
        <taxon>Calicophoron</taxon>
    </lineage>
</organism>
<sequence length="154" mass="18391">MYGYHGKASFIPVTAKLLILALVFHIFADQIDLKELSPTHRLIFSFRFFQLKCLLLLYWLLFLARWTKQQDPWEDVREECRRRFEKAASECKKTWLKVPFCVLNPDIDQGCANCLYCRIQSTRCVKKVAKVNYLHLCPDTKRWLHGMFKKKLKM</sequence>
<proteinExistence type="predicted"/>
<evidence type="ECO:0000256" key="1">
    <source>
        <dbReference type="SAM" id="Phobius"/>
    </source>
</evidence>
<keyword evidence="1" id="KW-1133">Transmembrane helix</keyword>
<feature type="transmembrane region" description="Helical" evidence="1">
    <location>
        <begin position="48"/>
        <end position="67"/>
    </location>
</feature>
<gene>
    <name evidence="2" type="ORF">CDAUBV1_LOCUS9507</name>
</gene>
<evidence type="ECO:0000313" key="3">
    <source>
        <dbReference type="Proteomes" id="UP001497525"/>
    </source>
</evidence>
<dbReference type="EMBL" id="CAXLJL010000267">
    <property type="protein sequence ID" value="CAL5135354.1"/>
    <property type="molecule type" value="Genomic_DNA"/>
</dbReference>
<dbReference type="AlphaFoldDB" id="A0AAV2TDZ9"/>
<feature type="transmembrane region" description="Helical" evidence="1">
    <location>
        <begin position="9"/>
        <end position="28"/>
    </location>
</feature>
<reference evidence="2" key="1">
    <citation type="submission" date="2024-06" db="EMBL/GenBank/DDBJ databases">
        <authorList>
            <person name="Liu X."/>
            <person name="Lenzi L."/>
            <person name="Haldenby T S."/>
            <person name="Uol C."/>
        </authorList>
    </citation>
    <scope>NUCLEOTIDE SEQUENCE</scope>
</reference>
<evidence type="ECO:0000313" key="2">
    <source>
        <dbReference type="EMBL" id="CAL5135354.1"/>
    </source>
</evidence>
<protein>
    <submittedName>
        <fullName evidence="2">Uncharacterized protein</fullName>
    </submittedName>
</protein>
<keyword evidence="1" id="KW-0472">Membrane</keyword>
<dbReference type="Proteomes" id="UP001497525">
    <property type="component" value="Unassembled WGS sequence"/>
</dbReference>